<feature type="domain" description="Response regulatory" evidence="9">
    <location>
        <begin position="6"/>
        <end position="120"/>
    </location>
</feature>
<feature type="domain" description="Sigma-54 factor interaction" evidence="8">
    <location>
        <begin position="146"/>
        <end position="358"/>
    </location>
</feature>
<dbReference type="RefSeq" id="WP_126153330.1">
    <property type="nucleotide sequence ID" value="NZ_UZWE01000022.1"/>
</dbReference>
<dbReference type="FunFam" id="1.10.10.60:FF:000179">
    <property type="entry name" value="Two component, sigma54 specific, transcriptional regulator, Fis family"/>
    <property type="match status" value="1"/>
</dbReference>
<dbReference type="GO" id="GO:0005524">
    <property type="term" value="F:ATP binding"/>
    <property type="evidence" value="ECO:0007669"/>
    <property type="project" value="UniProtKB-KW"/>
</dbReference>
<dbReference type="PANTHER" id="PTHR32071">
    <property type="entry name" value="TRANSCRIPTIONAL REGULATORY PROTEIN"/>
    <property type="match status" value="1"/>
</dbReference>
<dbReference type="Pfam" id="PF00072">
    <property type="entry name" value="Response_reg"/>
    <property type="match status" value="1"/>
</dbReference>
<dbReference type="SUPFAM" id="SSF52172">
    <property type="entry name" value="CheY-like"/>
    <property type="match status" value="1"/>
</dbReference>
<dbReference type="InterPro" id="IPR002078">
    <property type="entry name" value="Sigma_54_int"/>
</dbReference>
<dbReference type="InterPro" id="IPR011006">
    <property type="entry name" value="CheY-like_superfamily"/>
</dbReference>
<evidence type="ECO:0000259" key="9">
    <source>
        <dbReference type="PROSITE" id="PS50110"/>
    </source>
</evidence>
<dbReference type="Gene3D" id="3.40.50.300">
    <property type="entry name" value="P-loop containing nucleotide triphosphate hydrolases"/>
    <property type="match status" value="1"/>
</dbReference>
<dbReference type="GO" id="GO:0006355">
    <property type="term" value="P:regulation of DNA-templated transcription"/>
    <property type="evidence" value="ECO:0007669"/>
    <property type="project" value="InterPro"/>
</dbReference>
<dbReference type="OrthoDB" id="9802388at2"/>
<evidence type="ECO:0000313" key="10">
    <source>
        <dbReference type="EMBL" id="VDS07635.1"/>
    </source>
</evidence>
<dbReference type="InterPro" id="IPR002197">
    <property type="entry name" value="HTH_Fis"/>
</dbReference>
<dbReference type="FunFam" id="3.40.50.300:FF:001812">
    <property type="entry name" value="C4-dicarboxylate transport transcriptional regulatory protein DctD"/>
    <property type="match status" value="1"/>
</dbReference>
<evidence type="ECO:0000256" key="7">
    <source>
        <dbReference type="PROSITE-ProRule" id="PRU00169"/>
    </source>
</evidence>
<dbReference type="InterPro" id="IPR003593">
    <property type="entry name" value="AAA+_ATPase"/>
</dbReference>
<dbReference type="CDD" id="cd00009">
    <property type="entry name" value="AAA"/>
    <property type="match status" value="1"/>
</dbReference>
<evidence type="ECO:0000259" key="8">
    <source>
        <dbReference type="PROSITE" id="PS50045"/>
    </source>
</evidence>
<keyword evidence="3" id="KW-0067">ATP-binding</keyword>
<dbReference type="Pfam" id="PF25601">
    <property type="entry name" value="AAA_lid_14"/>
    <property type="match status" value="1"/>
</dbReference>
<evidence type="ECO:0000256" key="5">
    <source>
        <dbReference type="ARBA" id="ARBA00023015"/>
    </source>
</evidence>
<dbReference type="InterPro" id="IPR058031">
    <property type="entry name" value="AAA_lid_NorR"/>
</dbReference>
<evidence type="ECO:0000256" key="1">
    <source>
        <dbReference type="ARBA" id="ARBA00022553"/>
    </source>
</evidence>
<dbReference type="FunFam" id="3.40.50.2300:FF:000018">
    <property type="entry name" value="DNA-binding transcriptional regulator NtrC"/>
    <property type="match status" value="1"/>
</dbReference>
<dbReference type="Pfam" id="PF02954">
    <property type="entry name" value="HTH_8"/>
    <property type="match status" value="1"/>
</dbReference>
<dbReference type="PROSITE" id="PS00675">
    <property type="entry name" value="SIGMA54_INTERACT_1"/>
    <property type="match status" value="1"/>
</dbReference>
<evidence type="ECO:0000313" key="11">
    <source>
        <dbReference type="Proteomes" id="UP000270743"/>
    </source>
</evidence>
<dbReference type="PROSITE" id="PS00688">
    <property type="entry name" value="SIGMA54_INTERACT_3"/>
    <property type="match status" value="1"/>
</dbReference>
<sequence length="441" mass="48391">MSRKLKIAIVDDEPDMRESISQWLVLSGFETETYPSAEDALKTIGPDWPGIVVSDIRMPGMDGIAFLKRLMGLDSGLPVILITGHGDVPMAVEAMRLGAMDFMEKPFNPDKMTALAKKATQMRRMTLDNRALRRDLSEGQQVMSKLIGASPVMERLREDILDLGQADGHVLIDGETGTGKTLVAHALHAVGPRASKKFVPVSCAAYNDEALSARLFGPLEDGIPAVEEARGGTLCLEDIEALSEPLQARLLAFISDGGTPAETRIIAISNARGEGRKAEDSLRPDLFYRLSALKITLPPLRARGEDILSLFTRMTEQFSEEYGCEPPQVSAQEAAQLLQAPWPGNIRQLINVAERAVLQNRRGSGSIASLLMADGEDNQQATTTEGKPLKEYVESFEKMLIDNTMRRHKGSIAGVMDELCLPRRTLNEKMAKYGLQRGDYL</sequence>
<dbReference type="Pfam" id="PF00158">
    <property type="entry name" value="Sigma54_activat"/>
    <property type="match status" value="1"/>
</dbReference>
<keyword evidence="11" id="KW-1185">Reference proteome</keyword>
<evidence type="ECO:0000256" key="3">
    <source>
        <dbReference type="ARBA" id="ARBA00022840"/>
    </source>
</evidence>
<dbReference type="GO" id="GO:0043565">
    <property type="term" value="F:sequence-specific DNA binding"/>
    <property type="evidence" value="ECO:0007669"/>
    <property type="project" value="InterPro"/>
</dbReference>
<dbReference type="InterPro" id="IPR009057">
    <property type="entry name" value="Homeodomain-like_sf"/>
</dbReference>
<proteinExistence type="predicted"/>
<keyword evidence="1 7" id="KW-0597">Phosphoprotein</keyword>
<dbReference type="InterPro" id="IPR025944">
    <property type="entry name" value="Sigma_54_int_dom_CS"/>
</dbReference>
<dbReference type="Proteomes" id="UP000270743">
    <property type="component" value="Unassembled WGS sequence"/>
</dbReference>
<dbReference type="Gene3D" id="3.40.50.2300">
    <property type="match status" value="1"/>
</dbReference>
<dbReference type="SUPFAM" id="SSF46689">
    <property type="entry name" value="Homeodomain-like"/>
    <property type="match status" value="1"/>
</dbReference>
<dbReference type="InterPro" id="IPR001789">
    <property type="entry name" value="Sig_transdc_resp-reg_receiver"/>
</dbReference>
<dbReference type="GO" id="GO:0000160">
    <property type="term" value="P:phosphorelay signal transduction system"/>
    <property type="evidence" value="ECO:0007669"/>
    <property type="project" value="UniProtKB-KW"/>
</dbReference>
<dbReference type="CDD" id="cd17549">
    <property type="entry name" value="REC_DctD-like"/>
    <property type="match status" value="1"/>
</dbReference>
<dbReference type="SMART" id="SM00382">
    <property type="entry name" value="AAA"/>
    <property type="match status" value="1"/>
</dbReference>
<evidence type="ECO:0000256" key="2">
    <source>
        <dbReference type="ARBA" id="ARBA00022741"/>
    </source>
</evidence>
<keyword evidence="5" id="KW-0805">Transcription regulation</keyword>
<protein>
    <submittedName>
        <fullName evidence="10">C4-dicarboxylate transport transcriptional regulatory protein DctD</fullName>
    </submittedName>
</protein>
<keyword evidence="4" id="KW-0902">Two-component regulatory system</keyword>
<keyword evidence="6" id="KW-0804">Transcription</keyword>
<name>A0A447IJD6_9RHOB</name>
<dbReference type="SUPFAM" id="SSF52540">
    <property type="entry name" value="P-loop containing nucleoside triphosphate hydrolases"/>
    <property type="match status" value="1"/>
</dbReference>
<keyword evidence="2" id="KW-0547">Nucleotide-binding</keyword>
<dbReference type="InterPro" id="IPR025662">
    <property type="entry name" value="Sigma_54_int_dom_ATP-bd_1"/>
</dbReference>
<feature type="modified residue" description="4-aspartylphosphate" evidence="7">
    <location>
        <position position="55"/>
    </location>
</feature>
<gene>
    <name evidence="10" type="primary">dctD_1</name>
    <name evidence="10" type="ORF">PARHAE_00813</name>
</gene>
<dbReference type="Gene3D" id="1.10.8.60">
    <property type="match status" value="1"/>
</dbReference>
<dbReference type="PROSITE" id="PS50045">
    <property type="entry name" value="SIGMA54_INTERACT_4"/>
    <property type="match status" value="1"/>
</dbReference>
<evidence type="ECO:0000256" key="6">
    <source>
        <dbReference type="ARBA" id="ARBA00023163"/>
    </source>
</evidence>
<dbReference type="SMART" id="SM00448">
    <property type="entry name" value="REC"/>
    <property type="match status" value="1"/>
</dbReference>
<dbReference type="PANTHER" id="PTHR32071:SF57">
    <property type="entry name" value="C4-DICARBOXYLATE TRANSPORT TRANSCRIPTIONAL REGULATORY PROTEIN DCTD"/>
    <property type="match status" value="1"/>
</dbReference>
<evidence type="ECO:0000256" key="4">
    <source>
        <dbReference type="ARBA" id="ARBA00023012"/>
    </source>
</evidence>
<accession>A0A447IJD6</accession>
<dbReference type="AlphaFoldDB" id="A0A447IJD6"/>
<dbReference type="Gene3D" id="1.10.10.60">
    <property type="entry name" value="Homeodomain-like"/>
    <property type="match status" value="1"/>
</dbReference>
<organism evidence="10 11">
    <name type="scientific">Paracoccus haematequi</name>
    <dbReference type="NCBI Taxonomy" id="2491866"/>
    <lineage>
        <taxon>Bacteria</taxon>
        <taxon>Pseudomonadati</taxon>
        <taxon>Pseudomonadota</taxon>
        <taxon>Alphaproteobacteria</taxon>
        <taxon>Rhodobacterales</taxon>
        <taxon>Paracoccaceae</taxon>
        <taxon>Paracoccus</taxon>
    </lineage>
</organism>
<dbReference type="InterPro" id="IPR027417">
    <property type="entry name" value="P-loop_NTPase"/>
</dbReference>
<reference evidence="10 11" key="1">
    <citation type="submission" date="2018-12" db="EMBL/GenBank/DDBJ databases">
        <authorList>
            <person name="Criscuolo A."/>
        </authorList>
    </citation>
    <scope>NUCLEOTIDE SEQUENCE [LARGE SCALE GENOMIC DNA]</scope>
    <source>
        <strain evidence="10">ACIP1116241</strain>
    </source>
</reference>
<dbReference type="EMBL" id="UZWE01000022">
    <property type="protein sequence ID" value="VDS07635.1"/>
    <property type="molecule type" value="Genomic_DNA"/>
</dbReference>
<dbReference type="PROSITE" id="PS50110">
    <property type="entry name" value="RESPONSE_REGULATORY"/>
    <property type="match status" value="1"/>
</dbReference>